<dbReference type="InterPro" id="IPR039340">
    <property type="entry name" value="Tfc4/TFIIIC-102/Sfc4"/>
</dbReference>
<dbReference type="eggNOG" id="KOG2076">
    <property type="taxonomic scope" value="Eukaryota"/>
</dbReference>
<dbReference type="RefSeq" id="XP_014151770.1">
    <property type="nucleotide sequence ID" value="XM_014296295.1"/>
</dbReference>
<dbReference type="OrthoDB" id="9991317at2759"/>
<name>A0A0L0FPG9_9EUKA</name>
<evidence type="ECO:0000313" key="2">
    <source>
        <dbReference type="EMBL" id="KNC77868.1"/>
    </source>
</evidence>
<organism evidence="2 3">
    <name type="scientific">Sphaeroforma arctica JP610</name>
    <dbReference type="NCBI Taxonomy" id="667725"/>
    <lineage>
        <taxon>Eukaryota</taxon>
        <taxon>Ichthyosporea</taxon>
        <taxon>Ichthyophonida</taxon>
        <taxon>Sphaeroforma</taxon>
    </lineage>
</organism>
<gene>
    <name evidence="2" type="ORF">SARC_09678</name>
</gene>
<dbReference type="GO" id="GO:0006383">
    <property type="term" value="P:transcription by RNA polymerase III"/>
    <property type="evidence" value="ECO:0007669"/>
    <property type="project" value="InterPro"/>
</dbReference>
<dbReference type="EMBL" id="KQ242612">
    <property type="protein sequence ID" value="KNC77868.1"/>
    <property type="molecule type" value="Genomic_DNA"/>
</dbReference>
<dbReference type="PANTHER" id="PTHR23082">
    <property type="entry name" value="TRANSCRIPTION INITIATION FACTOR IIIC TFIIIC , POLYPEPTIDE 3-RELATED"/>
    <property type="match status" value="1"/>
</dbReference>
<proteinExistence type="predicted"/>
<feature type="region of interest" description="Disordered" evidence="1">
    <location>
        <begin position="1"/>
        <end position="29"/>
    </location>
</feature>
<protein>
    <submittedName>
        <fullName evidence="2">Uncharacterized protein</fullName>
    </submittedName>
</protein>
<feature type="compositionally biased region" description="Basic residues" evidence="1">
    <location>
        <begin position="10"/>
        <end position="24"/>
    </location>
</feature>
<dbReference type="SUPFAM" id="SSF48452">
    <property type="entry name" value="TPR-like"/>
    <property type="match status" value="1"/>
</dbReference>
<accession>A0A0L0FPG9</accession>
<dbReference type="AlphaFoldDB" id="A0A0L0FPG9"/>
<dbReference type="Gene3D" id="1.25.40.10">
    <property type="entry name" value="Tetratricopeptide repeat domain"/>
    <property type="match status" value="1"/>
</dbReference>
<dbReference type="InterPro" id="IPR011990">
    <property type="entry name" value="TPR-like_helical_dom_sf"/>
</dbReference>
<dbReference type="PANTHER" id="PTHR23082:SF0">
    <property type="entry name" value="GENERAL TRANSCRIPTION FACTOR 3C POLYPEPTIDE 3"/>
    <property type="match status" value="1"/>
</dbReference>
<reference evidence="2 3" key="1">
    <citation type="submission" date="2011-02" db="EMBL/GenBank/DDBJ databases">
        <title>The Genome Sequence of Sphaeroforma arctica JP610.</title>
        <authorList>
            <consortium name="The Broad Institute Genome Sequencing Platform"/>
            <person name="Russ C."/>
            <person name="Cuomo C."/>
            <person name="Young S.K."/>
            <person name="Zeng Q."/>
            <person name="Gargeya S."/>
            <person name="Alvarado L."/>
            <person name="Berlin A."/>
            <person name="Chapman S.B."/>
            <person name="Chen Z."/>
            <person name="Freedman E."/>
            <person name="Gellesch M."/>
            <person name="Goldberg J."/>
            <person name="Griggs A."/>
            <person name="Gujja S."/>
            <person name="Heilman E."/>
            <person name="Heiman D."/>
            <person name="Howarth C."/>
            <person name="Mehta T."/>
            <person name="Neiman D."/>
            <person name="Pearson M."/>
            <person name="Roberts A."/>
            <person name="Saif S."/>
            <person name="Shea T."/>
            <person name="Shenoy N."/>
            <person name="Sisk P."/>
            <person name="Stolte C."/>
            <person name="Sykes S."/>
            <person name="White J."/>
            <person name="Yandava C."/>
            <person name="Burger G."/>
            <person name="Gray M.W."/>
            <person name="Holland P.W.H."/>
            <person name="King N."/>
            <person name="Lang F.B.F."/>
            <person name="Roger A.J."/>
            <person name="Ruiz-Trillo I."/>
            <person name="Haas B."/>
            <person name="Nusbaum C."/>
            <person name="Birren B."/>
        </authorList>
    </citation>
    <scope>NUCLEOTIDE SEQUENCE [LARGE SCALE GENOMIC DNA]</scope>
    <source>
        <strain evidence="2 3">JP610</strain>
    </source>
</reference>
<feature type="non-terminal residue" evidence="2">
    <location>
        <position position="231"/>
    </location>
</feature>
<dbReference type="Proteomes" id="UP000054560">
    <property type="component" value="Unassembled WGS sequence"/>
</dbReference>
<dbReference type="GO" id="GO:0000127">
    <property type="term" value="C:transcription factor TFIIIC complex"/>
    <property type="evidence" value="ECO:0007669"/>
    <property type="project" value="TreeGrafter"/>
</dbReference>
<dbReference type="STRING" id="667725.A0A0L0FPG9"/>
<evidence type="ECO:0000313" key="3">
    <source>
        <dbReference type="Proteomes" id="UP000054560"/>
    </source>
</evidence>
<evidence type="ECO:0000256" key="1">
    <source>
        <dbReference type="SAM" id="MobiDB-lite"/>
    </source>
</evidence>
<dbReference type="GeneID" id="25910182"/>
<sequence length="231" mass="26438">MLDTLDVFNPRRRRKKRGSKKGSGKKGTGAIVNKLTPELQKLFLQAQEDFVKSNLGEAAAKCKLVLAGNVRAAAPWNLLSEIYELVSKYEESFHCRLVSASLDPDSTADDWYKLGLEAYKEYQMKEYAAFCFKKSLDVQPEQLSVMWDLAFCRLNMGSYKRALLDYERICELAKKDDGLLQVAYNTADTYFDYYEHVKKKPDSIIKILERCASDYIPDEDVRLSVLLVEVS</sequence>
<keyword evidence="3" id="KW-1185">Reference proteome</keyword>